<gene>
    <name evidence="1" type="ORF">JCM19239_3148</name>
</gene>
<dbReference type="InterPro" id="IPR009778">
    <property type="entry name" value="ROF"/>
</dbReference>
<dbReference type="InterPro" id="IPR023534">
    <property type="entry name" value="Rof/RNase_P-like"/>
</dbReference>
<evidence type="ECO:0000313" key="2">
    <source>
        <dbReference type="Proteomes" id="UP000029223"/>
    </source>
</evidence>
<dbReference type="InterPro" id="IPR038626">
    <property type="entry name" value="Rof-like_sf"/>
</dbReference>
<dbReference type="Gene3D" id="2.30.30.400">
    <property type="entry name" value="Rof-like"/>
    <property type="match status" value="1"/>
</dbReference>
<comment type="caution">
    <text evidence="1">The sequence shown here is derived from an EMBL/GenBank/DDBJ whole genome shotgun (WGS) entry which is preliminary data.</text>
</comment>
<keyword evidence="2" id="KW-1185">Reference proteome</keyword>
<protein>
    <submittedName>
        <fullName evidence="1">Rho-specific inhibitor of transcription termination</fullName>
    </submittedName>
</protein>
<dbReference type="EMBL" id="BBMS01000142">
    <property type="protein sequence ID" value="GAL31250.1"/>
    <property type="molecule type" value="Genomic_DNA"/>
</dbReference>
<dbReference type="SUPFAM" id="SSF101744">
    <property type="entry name" value="Rof/RNase P subunit-like"/>
    <property type="match status" value="1"/>
</dbReference>
<dbReference type="Pfam" id="PF07073">
    <property type="entry name" value="ROF"/>
    <property type="match status" value="1"/>
</dbReference>
<accession>A0ABQ0JS75</accession>
<organism evidence="1 2">
    <name type="scientific">Vibrio variabilis</name>
    <dbReference type="NCBI Taxonomy" id="990271"/>
    <lineage>
        <taxon>Bacteria</taxon>
        <taxon>Pseudomonadati</taxon>
        <taxon>Pseudomonadota</taxon>
        <taxon>Gammaproteobacteria</taxon>
        <taxon>Vibrionales</taxon>
        <taxon>Vibrionaceae</taxon>
        <taxon>Vibrio</taxon>
    </lineage>
</organism>
<sequence length="44" mass="5153">MISCEQYDYIEIVCLYHYPIELTMKSGERINGVALDTKRNDQKA</sequence>
<dbReference type="Proteomes" id="UP000029223">
    <property type="component" value="Unassembled WGS sequence"/>
</dbReference>
<name>A0ABQ0JS75_9VIBR</name>
<evidence type="ECO:0000313" key="1">
    <source>
        <dbReference type="EMBL" id="GAL31250.1"/>
    </source>
</evidence>
<proteinExistence type="predicted"/>
<reference evidence="2" key="1">
    <citation type="submission" date="2014-09" db="EMBL/GenBank/DDBJ databases">
        <title>Vibrio variabilis JCM 19239. (C206) whole genome shotgun sequence.</title>
        <authorList>
            <person name="Sawabe T."/>
            <person name="Meirelles P."/>
            <person name="Nakanishi M."/>
            <person name="Sayaka M."/>
            <person name="Hattori M."/>
            <person name="Ohkuma M."/>
        </authorList>
    </citation>
    <scope>NUCLEOTIDE SEQUENCE [LARGE SCALE GENOMIC DNA]</scope>
    <source>
        <strain evidence="2">JCM 19239</strain>
    </source>
</reference>